<evidence type="ECO:0000313" key="1">
    <source>
        <dbReference type="EMBL" id="SCP99020.1"/>
    </source>
</evidence>
<keyword evidence="2" id="KW-1185">Reference proteome</keyword>
<dbReference type="EMBL" id="FMKA01000031">
    <property type="protein sequence ID" value="SCP99020.1"/>
    <property type="molecule type" value="Genomic_DNA"/>
</dbReference>
<organism evidence="1 2">
    <name type="scientific">Anaerobium acetethylicum</name>
    <dbReference type="NCBI Taxonomy" id="1619234"/>
    <lineage>
        <taxon>Bacteria</taxon>
        <taxon>Bacillati</taxon>
        <taxon>Bacillota</taxon>
        <taxon>Clostridia</taxon>
        <taxon>Lachnospirales</taxon>
        <taxon>Lachnospiraceae</taxon>
        <taxon>Anaerobium</taxon>
    </lineage>
</organism>
<sequence length="46" mass="5074">MIRVFDVFEIRNLKCTGVQVKMGTQTIRREFGRGCVGGNGGSDNLI</sequence>
<dbReference type="Proteomes" id="UP000199315">
    <property type="component" value="Unassembled WGS sequence"/>
</dbReference>
<protein>
    <submittedName>
        <fullName evidence="1">Uncharacterized protein</fullName>
    </submittedName>
</protein>
<dbReference type="AlphaFoldDB" id="A0A1D3TXF3"/>
<accession>A0A1D3TXF3</accession>
<proteinExistence type="predicted"/>
<evidence type="ECO:0000313" key="2">
    <source>
        <dbReference type="Proteomes" id="UP000199315"/>
    </source>
</evidence>
<gene>
    <name evidence="1" type="ORF">SAMN05421730_10311</name>
</gene>
<dbReference type="RefSeq" id="WP_169823750.1">
    <property type="nucleotide sequence ID" value="NZ_FMKA01000031.1"/>
</dbReference>
<reference evidence="1 2" key="1">
    <citation type="submission" date="2016-09" db="EMBL/GenBank/DDBJ databases">
        <authorList>
            <person name="Capua I."/>
            <person name="De Benedictis P."/>
            <person name="Joannis T."/>
            <person name="Lombin L.H."/>
            <person name="Cattoli G."/>
        </authorList>
    </citation>
    <scope>NUCLEOTIDE SEQUENCE [LARGE SCALE GENOMIC DNA]</scope>
    <source>
        <strain evidence="1 2">GluBS11</strain>
    </source>
</reference>
<name>A0A1D3TXF3_9FIRM</name>